<feature type="compositionally biased region" description="Basic and acidic residues" evidence="1">
    <location>
        <begin position="298"/>
        <end position="310"/>
    </location>
</feature>
<dbReference type="EMBL" id="GHES01000113">
    <property type="protein sequence ID" value="MPA30672.1"/>
    <property type="molecule type" value="Transcribed_RNA"/>
</dbReference>
<name>A0A5B6YG34_DAVIN</name>
<reference evidence="2" key="1">
    <citation type="submission" date="2019-08" db="EMBL/GenBank/DDBJ databases">
        <title>Reference gene set and small RNA set construction with multiple tissues from Davidia involucrata Baill.</title>
        <authorList>
            <person name="Yang H."/>
            <person name="Zhou C."/>
            <person name="Li G."/>
            <person name="Wang J."/>
            <person name="Gao P."/>
            <person name="Wang M."/>
            <person name="Wang R."/>
            <person name="Zhao Y."/>
        </authorList>
    </citation>
    <scope>NUCLEOTIDE SEQUENCE</scope>
    <source>
        <tissue evidence="2">Mixed with DoveR01_LX</tissue>
    </source>
</reference>
<sequence length="320" mass="35296">MLDVDTGLWTKVITTGEGPSARFSMAGDSLDPEKGGVLVFIGGCNKTLEALDDMYYFYTGLARENERDERRLEKLSLRKQLKLKCQEQHILAPAYDKALVRIETNTDHYQPAPVPTYIHASRQNVYLNEYQPPPGKRTFQAKVAKTFSGGYTIETVIDGKLLRGVLFSNKPNFNHTTDDNISRKKGAVEICGVKLNDDHKTKSETARPLKQDKIDDRQSGGVNGKMVEAATASNMKNSAPSNSSHPQEQVTGNSKPSVAPNVNLEDDEISDVPNSHTEVLKENIPAATKDCVILPPHQDSRALTAEEHSPLTENRPAQAV</sequence>
<evidence type="ECO:0000313" key="2">
    <source>
        <dbReference type="EMBL" id="MPA30672.1"/>
    </source>
</evidence>
<organism evidence="2">
    <name type="scientific">Davidia involucrata</name>
    <name type="common">Dove tree</name>
    <dbReference type="NCBI Taxonomy" id="16924"/>
    <lineage>
        <taxon>Eukaryota</taxon>
        <taxon>Viridiplantae</taxon>
        <taxon>Streptophyta</taxon>
        <taxon>Embryophyta</taxon>
        <taxon>Tracheophyta</taxon>
        <taxon>Spermatophyta</taxon>
        <taxon>Magnoliopsida</taxon>
        <taxon>eudicotyledons</taxon>
        <taxon>Gunneridae</taxon>
        <taxon>Pentapetalae</taxon>
        <taxon>asterids</taxon>
        <taxon>Cornales</taxon>
        <taxon>Nyssaceae</taxon>
        <taxon>Davidia</taxon>
    </lineage>
</organism>
<proteinExistence type="predicted"/>
<gene>
    <name evidence="2" type="ORF">Din_000113</name>
</gene>
<accession>A0A5B6YG34</accession>
<protein>
    <submittedName>
        <fullName evidence="2">Uncharacterized protein</fullName>
    </submittedName>
</protein>
<dbReference type="AlphaFoldDB" id="A0A5B6YG34"/>
<feature type="region of interest" description="Disordered" evidence="1">
    <location>
        <begin position="235"/>
        <end position="320"/>
    </location>
</feature>
<evidence type="ECO:0000256" key="1">
    <source>
        <dbReference type="SAM" id="MobiDB-lite"/>
    </source>
</evidence>
<feature type="region of interest" description="Disordered" evidence="1">
    <location>
        <begin position="199"/>
        <end position="223"/>
    </location>
</feature>
<feature type="compositionally biased region" description="Polar residues" evidence="1">
    <location>
        <begin position="235"/>
        <end position="256"/>
    </location>
</feature>
<feature type="compositionally biased region" description="Basic and acidic residues" evidence="1">
    <location>
        <begin position="199"/>
        <end position="218"/>
    </location>
</feature>